<sequence>MNAAFFEQSWWMVFLGGILGIVSIMMPLPYGRYAPNVWWSISPNVAWVLQGLPSVLVPLYYCFESDTDLGLIFNVIFVYHYLKRIFSYAAQLNSGHYVPIPVFLISTYFSYYNSMLQASYNAMFQPNMEMLPFSRWFTLVGGVCLVVVGHLITMNAECYLLDLRKRDNTAYYIPRSALFETISCPNYLGEIIEWTGYAIATQSVPAAAFAIFTIFLLVPRAYTHHDFYVTKFRSYPKDRKALIPYIF</sequence>
<keyword evidence="6" id="KW-0256">Endoplasmic reticulum</keyword>
<dbReference type="PANTHER" id="PTHR10556:SF57">
    <property type="entry name" value="3-OXO-5-ALPHA-STEROID 4-DEHYDROGENASE 1"/>
    <property type="match status" value="1"/>
</dbReference>
<accession>A0A8S1EHC2</accession>
<comment type="caution">
    <text evidence="15">The sequence shown here is derived from an EMBL/GenBank/DDBJ whole genome shotgun (WGS) entry which is preliminary data.</text>
</comment>
<evidence type="ECO:0000256" key="11">
    <source>
        <dbReference type="ARBA" id="ARBA00023098"/>
    </source>
</evidence>
<organism evidence="15 16">
    <name type="scientific">Caenorhabditis bovis</name>
    <dbReference type="NCBI Taxonomy" id="2654633"/>
    <lineage>
        <taxon>Eukaryota</taxon>
        <taxon>Metazoa</taxon>
        <taxon>Ecdysozoa</taxon>
        <taxon>Nematoda</taxon>
        <taxon>Chromadorea</taxon>
        <taxon>Rhabditida</taxon>
        <taxon>Rhabditina</taxon>
        <taxon>Rhabditomorpha</taxon>
        <taxon>Rhabditoidea</taxon>
        <taxon>Rhabditidae</taxon>
        <taxon>Peloderinae</taxon>
        <taxon>Caenorhabditis</taxon>
    </lineage>
</organism>
<dbReference type="Proteomes" id="UP000494206">
    <property type="component" value="Unassembled WGS sequence"/>
</dbReference>
<name>A0A8S1EHC2_9PELO</name>
<comment type="subcellular location">
    <subcellularLocation>
        <location evidence="1">Endoplasmic reticulum membrane</location>
        <topology evidence="1">Multi-pass membrane protein</topology>
    </subcellularLocation>
    <subcellularLocation>
        <location evidence="2">Microsome membrane</location>
    </subcellularLocation>
</comment>
<feature type="transmembrane region" description="Helical" evidence="13">
    <location>
        <begin position="197"/>
        <end position="218"/>
    </location>
</feature>
<evidence type="ECO:0000256" key="13">
    <source>
        <dbReference type="SAM" id="Phobius"/>
    </source>
</evidence>
<keyword evidence="12 13" id="KW-0472">Membrane</keyword>
<dbReference type="PANTHER" id="PTHR10556">
    <property type="entry name" value="3-OXO-5-ALPHA-STEROID 4-DEHYDROGENASE"/>
    <property type="match status" value="1"/>
</dbReference>
<proteinExistence type="inferred from homology"/>
<dbReference type="PROSITE" id="PS50244">
    <property type="entry name" value="S5A_REDUCTASE"/>
    <property type="match status" value="1"/>
</dbReference>
<feature type="transmembrane region" description="Helical" evidence="13">
    <location>
        <begin position="70"/>
        <end position="90"/>
    </location>
</feature>
<evidence type="ECO:0000256" key="1">
    <source>
        <dbReference type="ARBA" id="ARBA00004477"/>
    </source>
</evidence>
<keyword evidence="7" id="KW-0492">Microsome</keyword>
<keyword evidence="11" id="KW-0443">Lipid metabolism</keyword>
<dbReference type="InterPro" id="IPR001104">
    <property type="entry name" value="3-oxo-5_a-steroid_4-DH_C"/>
</dbReference>
<keyword evidence="8" id="KW-0521">NADP</keyword>
<dbReference type="EMBL" id="CADEPM010000002">
    <property type="protein sequence ID" value="CAB3400353.1"/>
    <property type="molecule type" value="Genomic_DNA"/>
</dbReference>
<feature type="domain" description="3-oxo-5-alpha-steroid 4-dehydrogenase C-terminal" evidence="14">
    <location>
        <begin position="98"/>
        <end position="247"/>
    </location>
</feature>
<feature type="transmembrane region" description="Helical" evidence="13">
    <location>
        <begin position="45"/>
        <end position="63"/>
    </location>
</feature>
<comment type="similarity">
    <text evidence="3">Belongs to the steroid 5-alpha reductase family.</text>
</comment>
<dbReference type="GO" id="GO:0006694">
    <property type="term" value="P:steroid biosynthetic process"/>
    <property type="evidence" value="ECO:0007669"/>
    <property type="project" value="TreeGrafter"/>
</dbReference>
<evidence type="ECO:0000313" key="16">
    <source>
        <dbReference type="Proteomes" id="UP000494206"/>
    </source>
</evidence>
<evidence type="ECO:0000256" key="4">
    <source>
        <dbReference type="ARBA" id="ARBA00022692"/>
    </source>
</evidence>
<keyword evidence="9 13" id="KW-1133">Transmembrane helix</keyword>
<dbReference type="GO" id="GO:0030154">
    <property type="term" value="P:cell differentiation"/>
    <property type="evidence" value="ECO:0007669"/>
    <property type="project" value="UniProtKB-KW"/>
</dbReference>
<dbReference type="Pfam" id="PF02544">
    <property type="entry name" value="Steroid_dh"/>
    <property type="match status" value="1"/>
</dbReference>
<evidence type="ECO:0000256" key="12">
    <source>
        <dbReference type="ARBA" id="ARBA00023136"/>
    </source>
</evidence>
<dbReference type="Gene3D" id="1.20.120.1630">
    <property type="match status" value="1"/>
</dbReference>
<keyword evidence="16" id="KW-1185">Reference proteome</keyword>
<dbReference type="GO" id="GO:0003865">
    <property type="term" value="F:3-oxo-5-alpha-steroid 4-dehydrogenase activity"/>
    <property type="evidence" value="ECO:0007669"/>
    <property type="project" value="TreeGrafter"/>
</dbReference>
<dbReference type="GO" id="GO:0005789">
    <property type="term" value="C:endoplasmic reticulum membrane"/>
    <property type="evidence" value="ECO:0007669"/>
    <property type="project" value="UniProtKB-SubCell"/>
</dbReference>
<keyword evidence="10" id="KW-0560">Oxidoreductase</keyword>
<evidence type="ECO:0000256" key="10">
    <source>
        <dbReference type="ARBA" id="ARBA00023002"/>
    </source>
</evidence>
<protein>
    <recommendedName>
        <fullName evidence="14">3-oxo-5-alpha-steroid 4-dehydrogenase C-terminal domain-containing protein</fullName>
    </recommendedName>
</protein>
<keyword evidence="4 13" id="KW-0812">Transmembrane</keyword>
<feature type="transmembrane region" description="Helical" evidence="13">
    <location>
        <begin position="133"/>
        <end position="152"/>
    </location>
</feature>
<evidence type="ECO:0000259" key="14">
    <source>
        <dbReference type="Pfam" id="PF02544"/>
    </source>
</evidence>
<evidence type="ECO:0000256" key="8">
    <source>
        <dbReference type="ARBA" id="ARBA00022857"/>
    </source>
</evidence>
<gene>
    <name evidence="15" type="ORF">CBOVIS_LOCUS3315</name>
</gene>
<evidence type="ECO:0000256" key="7">
    <source>
        <dbReference type="ARBA" id="ARBA00022848"/>
    </source>
</evidence>
<keyword evidence="5" id="KW-0221">Differentiation</keyword>
<reference evidence="15 16" key="1">
    <citation type="submission" date="2020-04" db="EMBL/GenBank/DDBJ databases">
        <authorList>
            <person name="Laetsch R D."/>
            <person name="Stevens L."/>
            <person name="Kumar S."/>
            <person name="Blaxter L. M."/>
        </authorList>
    </citation>
    <scope>NUCLEOTIDE SEQUENCE [LARGE SCALE GENOMIC DNA]</scope>
</reference>
<evidence type="ECO:0000313" key="15">
    <source>
        <dbReference type="EMBL" id="CAB3400353.1"/>
    </source>
</evidence>
<evidence type="ECO:0000256" key="5">
    <source>
        <dbReference type="ARBA" id="ARBA00022782"/>
    </source>
</evidence>
<evidence type="ECO:0000256" key="3">
    <source>
        <dbReference type="ARBA" id="ARBA00007742"/>
    </source>
</evidence>
<feature type="transmembrane region" description="Helical" evidence="13">
    <location>
        <begin position="12"/>
        <end position="33"/>
    </location>
</feature>
<dbReference type="OrthoDB" id="5788137at2759"/>
<dbReference type="AlphaFoldDB" id="A0A8S1EHC2"/>
<evidence type="ECO:0000256" key="2">
    <source>
        <dbReference type="ARBA" id="ARBA00004524"/>
    </source>
</evidence>
<evidence type="ECO:0000256" key="6">
    <source>
        <dbReference type="ARBA" id="ARBA00022824"/>
    </source>
</evidence>
<evidence type="ECO:0000256" key="9">
    <source>
        <dbReference type="ARBA" id="ARBA00022989"/>
    </source>
</evidence>
<dbReference type="InterPro" id="IPR039357">
    <property type="entry name" value="SRD5A/TECR"/>
</dbReference>